<evidence type="ECO:0000313" key="1">
    <source>
        <dbReference type="EMBL" id="KAH8018155.1"/>
    </source>
</evidence>
<sequence>MCMDAKINFDSNAAYRQQKVFSLQDWSQEDARDRDAAKADLNYIGLDGNIGCLVNGAGLAMATMDIIKLHGGTPANFLDVGGGATAQQVTEAFRLINSDKKVQAILVNIFGGIMRCDVIAQGIIVAVKDLELRIPIVVRLQGTRVDDAKALITDSGLKILACDDLDEAAKMVVKLSEIVTLAKQAQVDVKFQLPI</sequence>
<name>A0ACB8GEF8_9SAUR</name>
<dbReference type="EMBL" id="CM037614">
    <property type="protein sequence ID" value="KAH8018155.1"/>
    <property type="molecule type" value="Genomic_DNA"/>
</dbReference>
<keyword evidence="2" id="KW-1185">Reference proteome</keyword>
<organism evidence="1 2">
    <name type="scientific">Sphaerodactylus townsendi</name>
    <dbReference type="NCBI Taxonomy" id="933632"/>
    <lineage>
        <taxon>Eukaryota</taxon>
        <taxon>Metazoa</taxon>
        <taxon>Chordata</taxon>
        <taxon>Craniata</taxon>
        <taxon>Vertebrata</taxon>
        <taxon>Euteleostomi</taxon>
        <taxon>Lepidosauria</taxon>
        <taxon>Squamata</taxon>
        <taxon>Bifurcata</taxon>
        <taxon>Gekkota</taxon>
        <taxon>Sphaerodactylidae</taxon>
        <taxon>Sphaerodactylus</taxon>
    </lineage>
</organism>
<protein>
    <submittedName>
        <fullName evidence="1">Beta' subunit</fullName>
    </submittedName>
</protein>
<comment type="caution">
    <text evidence="1">The sequence shown here is derived from an EMBL/GenBank/DDBJ whole genome shotgun (WGS) entry which is preliminary data.</text>
</comment>
<proteinExistence type="predicted"/>
<dbReference type="Proteomes" id="UP000827872">
    <property type="component" value="Linkage Group LG01"/>
</dbReference>
<accession>A0ACB8GEF8</accession>
<gene>
    <name evidence="1" type="primary">SUCLA2_3</name>
    <name evidence="1" type="ORF">K3G42_033734</name>
</gene>
<reference evidence="1" key="1">
    <citation type="submission" date="2021-08" db="EMBL/GenBank/DDBJ databases">
        <title>The first chromosome-level gecko genome reveals the dynamic sex chromosomes of Neotropical dwarf geckos (Sphaerodactylidae: Sphaerodactylus).</title>
        <authorList>
            <person name="Pinto B.J."/>
            <person name="Keating S.E."/>
            <person name="Gamble T."/>
        </authorList>
    </citation>
    <scope>NUCLEOTIDE SEQUENCE</scope>
    <source>
        <strain evidence="1">TG3544</strain>
    </source>
</reference>
<evidence type="ECO:0000313" key="2">
    <source>
        <dbReference type="Proteomes" id="UP000827872"/>
    </source>
</evidence>